<dbReference type="EMBL" id="JAPXFL010000002">
    <property type="protein sequence ID" value="KAK9511132.1"/>
    <property type="molecule type" value="Genomic_DNA"/>
</dbReference>
<reference evidence="2 3" key="1">
    <citation type="submission" date="2022-12" db="EMBL/GenBank/DDBJ databases">
        <title>Chromosome-level genome assembly of true bugs.</title>
        <authorList>
            <person name="Ma L."/>
            <person name="Li H."/>
        </authorList>
    </citation>
    <scope>NUCLEOTIDE SEQUENCE [LARGE SCALE GENOMIC DNA]</scope>
    <source>
        <strain evidence="2">Lab_2022b</strain>
    </source>
</reference>
<protein>
    <recommendedName>
        <fullName evidence="1">Immunoglobulin I-set domain-containing protein</fullName>
    </recommendedName>
</protein>
<sequence length="63" mass="7250">MIVRSPKYFMEEETGPYYTAIMYLTIKDIHKSDLGGYKCVSKNSIGDAEGTIRLYGMYQVFII</sequence>
<gene>
    <name evidence="2" type="ORF">O3M35_005753</name>
</gene>
<dbReference type="Proteomes" id="UP001461498">
    <property type="component" value="Unassembled WGS sequence"/>
</dbReference>
<dbReference type="InterPro" id="IPR036179">
    <property type="entry name" value="Ig-like_dom_sf"/>
</dbReference>
<dbReference type="SUPFAM" id="SSF48726">
    <property type="entry name" value="Immunoglobulin"/>
    <property type="match status" value="1"/>
</dbReference>
<comment type="caution">
    <text evidence="2">The sequence shown here is derived from an EMBL/GenBank/DDBJ whole genome shotgun (WGS) entry which is preliminary data.</text>
</comment>
<evidence type="ECO:0000313" key="3">
    <source>
        <dbReference type="Proteomes" id="UP001461498"/>
    </source>
</evidence>
<dbReference type="InterPro" id="IPR013783">
    <property type="entry name" value="Ig-like_fold"/>
</dbReference>
<organism evidence="2 3">
    <name type="scientific">Rhynocoris fuscipes</name>
    <dbReference type="NCBI Taxonomy" id="488301"/>
    <lineage>
        <taxon>Eukaryota</taxon>
        <taxon>Metazoa</taxon>
        <taxon>Ecdysozoa</taxon>
        <taxon>Arthropoda</taxon>
        <taxon>Hexapoda</taxon>
        <taxon>Insecta</taxon>
        <taxon>Pterygota</taxon>
        <taxon>Neoptera</taxon>
        <taxon>Paraneoptera</taxon>
        <taxon>Hemiptera</taxon>
        <taxon>Heteroptera</taxon>
        <taxon>Panheteroptera</taxon>
        <taxon>Cimicomorpha</taxon>
        <taxon>Reduviidae</taxon>
        <taxon>Harpactorinae</taxon>
        <taxon>Harpactorini</taxon>
        <taxon>Rhynocoris</taxon>
    </lineage>
</organism>
<evidence type="ECO:0000259" key="1">
    <source>
        <dbReference type="Pfam" id="PF07679"/>
    </source>
</evidence>
<feature type="domain" description="Immunoglobulin I-set" evidence="1">
    <location>
        <begin position="21"/>
        <end position="54"/>
    </location>
</feature>
<dbReference type="Gene3D" id="2.60.40.10">
    <property type="entry name" value="Immunoglobulins"/>
    <property type="match status" value="1"/>
</dbReference>
<dbReference type="Pfam" id="PF07679">
    <property type="entry name" value="I-set"/>
    <property type="match status" value="1"/>
</dbReference>
<proteinExistence type="predicted"/>
<keyword evidence="3" id="KW-1185">Reference proteome</keyword>
<accession>A0AAW1DKM3</accession>
<dbReference type="AlphaFoldDB" id="A0AAW1DKM3"/>
<dbReference type="InterPro" id="IPR013098">
    <property type="entry name" value="Ig_I-set"/>
</dbReference>
<name>A0AAW1DKM3_9HEMI</name>
<evidence type="ECO:0000313" key="2">
    <source>
        <dbReference type="EMBL" id="KAK9511132.1"/>
    </source>
</evidence>